<dbReference type="OrthoDB" id="778454at2759"/>
<evidence type="ECO:0000256" key="1">
    <source>
        <dbReference type="SAM" id="MobiDB-lite"/>
    </source>
</evidence>
<dbReference type="AlphaFoldDB" id="A0A371G6I0"/>
<organism evidence="2 3">
    <name type="scientific">Mucuna pruriens</name>
    <name type="common">Velvet bean</name>
    <name type="synonym">Dolichos pruriens</name>
    <dbReference type="NCBI Taxonomy" id="157652"/>
    <lineage>
        <taxon>Eukaryota</taxon>
        <taxon>Viridiplantae</taxon>
        <taxon>Streptophyta</taxon>
        <taxon>Embryophyta</taxon>
        <taxon>Tracheophyta</taxon>
        <taxon>Spermatophyta</taxon>
        <taxon>Magnoliopsida</taxon>
        <taxon>eudicotyledons</taxon>
        <taxon>Gunneridae</taxon>
        <taxon>Pentapetalae</taxon>
        <taxon>rosids</taxon>
        <taxon>fabids</taxon>
        <taxon>Fabales</taxon>
        <taxon>Fabaceae</taxon>
        <taxon>Papilionoideae</taxon>
        <taxon>50 kb inversion clade</taxon>
        <taxon>NPAAA clade</taxon>
        <taxon>indigoferoid/millettioid clade</taxon>
        <taxon>Phaseoleae</taxon>
        <taxon>Mucuna</taxon>
    </lineage>
</organism>
<comment type="caution">
    <text evidence="2">The sequence shown here is derived from an EMBL/GenBank/DDBJ whole genome shotgun (WGS) entry which is preliminary data.</text>
</comment>
<proteinExistence type="predicted"/>
<dbReference type="Proteomes" id="UP000257109">
    <property type="component" value="Unassembled WGS sequence"/>
</dbReference>
<evidence type="ECO:0000313" key="3">
    <source>
        <dbReference type="Proteomes" id="UP000257109"/>
    </source>
</evidence>
<protein>
    <submittedName>
        <fullName evidence="2">Uncharacterized protein</fullName>
    </submittedName>
</protein>
<evidence type="ECO:0000313" key="2">
    <source>
        <dbReference type="EMBL" id="RDX86180.1"/>
    </source>
</evidence>
<accession>A0A371G6I0</accession>
<name>A0A371G6I0_MUCPR</name>
<dbReference type="EMBL" id="QJKJ01006590">
    <property type="protein sequence ID" value="RDX86180.1"/>
    <property type="molecule type" value="Genomic_DNA"/>
</dbReference>
<reference evidence="2" key="1">
    <citation type="submission" date="2018-05" db="EMBL/GenBank/DDBJ databases">
        <title>Draft genome of Mucuna pruriens seed.</title>
        <authorList>
            <person name="Nnadi N.E."/>
            <person name="Vos R."/>
            <person name="Hasami M.H."/>
            <person name="Devisetty U.K."/>
            <person name="Aguiy J.C."/>
        </authorList>
    </citation>
    <scope>NUCLEOTIDE SEQUENCE [LARGE SCALE GENOMIC DNA]</scope>
    <source>
        <strain evidence="2">JCA_2017</strain>
    </source>
</reference>
<keyword evidence="3" id="KW-1185">Reference proteome</keyword>
<gene>
    <name evidence="2" type="ORF">CR513_32529</name>
</gene>
<feature type="non-terminal residue" evidence="2">
    <location>
        <position position="1"/>
    </location>
</feature>
<feature type="region of interest" description="Disordered" evidence="1">
    <location>
        <begin position="79"/>
        <end position="105"/>
    </location>
</feature>
<sequence>MTVRTKIDVHVGTLSMEFGDNLVHFNIFETMKHPTEDPSLFGNDVIDELVMEYMQLETDNAEFSNFAEDIDVINCLGVPESDSSNHPGAEFDSNNQSRKQLKAESNSVDQMLNLDRVGELKLRPTNEASPLHSPPIELKSLPGHLKYAYLDNDQQFPIIIANNLHWEQEDKLLQILRQPKKAIGW</sequence>
<feature type="compositionally biased region" description="Polar residues" evidence="1">
    <location>
        <begin position="81"/>
        <end position="105"/>
    </location>
</feature>